<keyword evidence="4" id="KW-0663">Pyridoxal phosphate</keyword>
<proteinExistence type="predicted"/>
<evidence type="ECO:0000256" key="3">
    <source>
        <dbReference type="ARBA" id="ARBA00022679"/>
    </source>
</evidence>
<dbReference type="InterPro" id="IPR004839">
    <property type="entry name" value="Aminotransferase_I/II_large"/>
</dbReference>
<dbReference type="RefSeq" id="WP_055532141.1">
    <property type="nucleotide sequence ID" value="NZ_CP023695.1"/>
</dbReference>
<dbReference type="KEGG" id="salw:CP975_34470"/>
<evidence type="ECO:0000256" key="2">
    <source>
        <dbReference type="ARBA" id="ARBA00022576"/>
    </source>
</evidence>
<evidence type="ECO:0000256" key="1">
    <source>
        <dbReference type="ARBA" id="ARBA00001933"/>
    </source>
</evidence>
<dbReference type="Pfam" id="PF00155">
    <property type="entry name" value="Aminotran_1_2"/>
    <property type="match status" value="1"/>
</dbReference>
<dbReference type="AlphaFoldDB" id="A0A5J6HRY1"/>
<evidence type="ECO:0000256" key="4">
    <source>
        <dbReference type="ARBA" id="ARBA00022898"/>
    </source>
</evidence>
<dbReference type="InterPro" id="IPR015421">
    <property type="entry name" value="PyrdxlP-dep_Trfase_major"/>
</dbReference>
<feature type="domain" description="Aminotransferase class I/classII large" evidence="5">
    <location>
        <begin position="89"/>
        <end position="435"/>
    </location>
</feature>
<sequence>MTGTTAAPWDRRSQGCELRLDDLHASLADPVLESMTFLNEVSGAYPDAVSFAAGRPCDDLFETASVQRCLDRYTRYLAVEQGRSAERIRETLLQYGPTKGVIGELIARNLAVDEGIDVPVDSIVVTVGCQEALFLVLRALCATEHDAVLAVSPTYMGLTGAARLAGMPVLPVASGSGGVDFADLRAVLDEARRTGLRPRACYVVPDFANPTGLSLSVEDRRRLLRVAEEEDLLLLEDNPYGLFDDGGAPAPTLKALDTGRRVVYLGSFAKTALPGARVGFVVADQRVGDVRGGPLLFADHLAKIKSMVTVNTSPIAQAVIAGKLLESGCSLRAANERAIAHYRGNRRVLLAGLERRFGGTAASGIHWNAPAGGFFVVLTVPFVVDDRLLERSAQEFGVLWTPLRHFHDGADARHRLRLSCSALTPAWIEEGLDRLAALVADRLTTRSESREAAPCTATY</sequence>
<dbReference type="Proteomes" id="UP000326553">
    <property type="component" value="Chromosome"/>
</dbReference>
<dbReference type="EMBL" id="CP023695">
    <property type="protein sequence ID" value="QEV21942.1"/>
    <property type="molecule type" value="Genomic_DNA"/>
</dbReference>
<dbReference type="Gene3D" id="3.90.1150.10">
    <property type="entry name" value="Aspartate Aminotransferase, domain 1"/>
    <property type="match status" value="1"/>
</dbReference>
<protein>
    <submittedName>
        <fullName evidence="6">PLP-dependent aminotransferase family protein</fullName>
    </submittedName>
</protein>
<comment type="cofactor">
    <cofactor evidence="1">
        <name>pyridoxal 5'-phosphate</name>
        <dbReference type="ChEBI" id="CHEBI:597326"/>
    </cofactor>
</comment>
<dbReference type="OrthoDB" id="199743at2"/>
<dbReference type="InterPro" id="IPR015424">
    <property type="entry name" value="PyrdxlP-dep_Trfase"/>
</dbReference>
<dbReference type="SUPFAM" id="SSF53383">
    <property type="entry name" value="PLP-dependent transferases"/>
    <property type="match status" value="1"/>
</dbReference>
<dbReference type="GO" id="GO:0008483">
    <property type="term" value="F:transaminase activity"/>
    <property type="evidence" value="ECO:0007669"/>
    <property type="project" value="UniProtKB-KW"/>
</dbReference>
<dbReference type="PANTHER" id="PTHR42790:SF19">
    <property type="entry name" value="KYNURENINE_ALPHA-AMINOADIPATE AMINOTRANSFERASE, MITOCHONDRIAL"/>
    <property type="match status" value="1"/>
</dbReference>
<dbReference type="PANTHER" id="PTHR42790">
    <property type="entry name" value="AMINOTRANSFERASE"/>
    <property type="match status" value="1"/>
</dbReference>
<organism evidence="6 7">
    <name type="scientific">Streptomyces alboniger</name>
    <dbReference type="NCBI Taxonomy" id="132473"/>
    <lineage>
        <taxon>Bacteria</taxon>
        <taxon>Bacillati</taxon>
        <taxon>Actinomycetota</taxon>
        <taxon>Actinomycetes</taxon>
        <taxon>Kitasatosporales</taxon>
        <taxon>Streptomycetaceae</taxon>
        <taxon>Streptomyces</taxon>
        <taxon>Streptomyces aurantiacus group</taxon>
    </lineage>
</organism>
<evidence type="ECO:0000259" key="5">
    <source>
        <dbReference type="Pfam" id="PF00155"/>
    </source>
</evidence>
<dbReference type="GO" id="GO:0030170">
    <property type="term" value="F:pyridoxal phosphate binding"/>
    <property type="evidence" value="ECO:0007669"/>
    <property type="project" value="InterPro"/>
</dbReference>
<dbReference type="CDD" id="cd00609">
    <property type="entry name" value="AAT_like"/>
    <property type="match status" value="1"/>
</dbReference>
<dbReference type="Gene3D" id="3.40.640.10">
    <property type="entry name" value="Type I PLP-dependent aspartate aminotransferase-like (Major domain)"/>
    <property type="match status" value="1"/>
</dbReference>
<accession>A0A5J6HRY1</accession>
<dbReference type="InterPro" id="IPR050859">
    <property type="entry name" value="Class-I_PLP-dep_aminotransf"/>
</dbReference>
<dbReference type="InterPro" id="IPR015422">
    <property type="entry name" value="PyrdxlP-dep_Trfase_small"/>
</dbReference>
<evidence type="ECO:0000313" key="7">
    <source>
        <dbReference type="Proteomes" id="UP000326553"/>
    </source>
</evidence>
<gene>
    <name evidence="6" type="ORF">CP975_34470</name>
</gene>
<keyword evidence="3 6" id="KW-0808">Transferase</keyword>
<name>A0A5J6HRY1_STRAD</name>
<evidence type="ECO:0000313" key="6">
    <source>
        <dbReference type="EMBL" id="QEV21942.1"/>
    </source>
</evidence>
<reference evidence="6 7" key="1">
    <citation type="submission" date="2017-09" db="EMBL/GenBank/DDBJ databases">
        <authorList>
            <person name="Lee N."/>
            <person name="Cho B.-K."/>
        </authorList>
    </citation>
    <scope>NUCLEOTIDE SEQUENCE [LARGE SCALE GENOMIC DNA]</scope>
    <source>
        <strain evidence="6 7">ATCC 12461</strain>
    </source>
</reference>
<dbReference type="GO" id="GO:1901605">
    <property type="term" value="P:alpha-amino acid metabolic process"/>
    <property type="evidence" value="ECO:0007669"/>
    <property type="project" value="TreeGrafter"/>
</dbReference>
<keyword evidence="7" id="KW-1185">Reference proteome</keyword>
<keyword evidence="2 6" id="KW-0032">Aminotransferase</keyword>